<sequence>MQREWRDPDKILLLLFMARLNLLHDMQVDLPDFIPVDSIVSSVVGRPSMGKDTMLKDPIDKKVDGSLNKVCSGAHMTLQDQSLISDIKSLYRALDESSDCSGILELIERQVKCLSDISFDVVRASALAEAACVADHRNLVLSDWKADAAQKSSVLKLLFQGSLMLGQS</sequence>
<feature type="chain" id="PRO_5043989595" evidence="1">
    <location>
        <begin position="24"/>
        <end position="168"/>
    </location>
</feature>
<dbReference type="EMBL" id="JANPWB010000006">
    <property type="protein sequence ID" value="KAJ1175210.1"/>
    <property type="molecule type" value="Genomic_DNA"/>
</dbReference>
<proteinExistence type="predicted"/>
<dbReference type="Proteomes" id="UP001066276">
    <property type="component" value="Chromosome 3_2"/>
</dbReference>
<feature type="signal peptide" evidence="1">
    <location>
        <begin position="1"/>
        <end position="23"/>
    </location>
</feature>
<reference evidence="2" key="1">
    <citation type="journal article" date="2022" name="bioRxiv">
        <title>Sequencing and chromosome-scale assembly of the giantPleurodeles waltlgenome.</title>
        <authorList>
            <person name="Brown T."/>
            <person name="Elewa A."/>
            <person name="Iarovenko S."/>
            <person name="Subramanian E."/>
            <person name="Araus A.J."/>
            <person name="Petzold A."/>
            <person name="Susuki M."/>
            <person name="Suzuki K.-i.T."/>
            <person name="Hayashi T."/>
            <person name="Toyoda A."/>
            <person name="Oliveira C."/>
            <person name="Osipova E."/>
            <person name="Leigh N.D."/>
            <person name="Simon A."/>
            <person name="Yun M.H."/>
        </authorList>
    </citation>
    <scope>NUCLEOTIDE SEQUENCE</scope>
    <source>
        <strain evidence="2">20211129_DDA</strain>
        <tissue evidence="2">Liver</tissue>
    </source>
</reference>
<evidence type="ECO:0000313" key="2">
    <source>
        <dbReference type="EMBL" id="KAJ1175210.1"/>
    </source>
</evidence>
<organism evidence="2 3">
    <name type="scientific">Pleurodeles waltl</name>
    <name type="common">Iberian ribbed newt</name>
    <dbReference type="NCBI Taxonomy" id="8319"/>
    <lineage>
        <taxon>Eukaryota</taxon>
        <taxon>Metazoa</taxon>
        <taxon>Chordata</taxon>
        <taxon>Craniata</taxon>
        <taxon>Vertebrata</taxon>
        <taxon>Euteleostomi</taxon>
        <taxon>Amphibia</taxon>
        <taxon>Batrachia</taxon>
        <taxon>Caudata</taxon>
        <taxon>Salamandroidea</taxon>
        <taxon>Salamandridae</taxon>
        <taxon>Pleurodelinae</taxon>
        <taxon>Pleurodeles</taxon>
    </lineage>
</organism>
<comment type="caution">
    <text evidence="2">The sequence shown here is derived from an EMBL/GenBank/DDBJ whole genome shotgun (WGS) entry which is preliminary data.</text>
</comment>
<dbReference type="AlphaFoldDB" id="A0AAV7TF25"/>
<keyword evidence="1" id="KW-0732">Signal</keyword>
<protein>
    <submittedName>
        <fullName evidence="2">Uncharacterized protein</fullName>
    </submittedName>
</protein>
<accession>A0AAV7TF25</accession>
<dbReference type="Gene3D" id="1.10.287.3160">
    <property type="match status" value="1"/>
</dbReference>
<name>A0AAV7TF25_PLEWA</name>
<evidence type="ECO:0000256" key="1">
    <source>
        <dbReference type="SAM" id="SignalP"/>
    </source>
</evidence>
<gene>
    <name evidence="2" type="ORF">NDU88_000501</name>
</gene>
<keyword evidence="3" id="KW-1185">Reference proteome</keyword>
<evidence type="ECO:0000313" key="3">
    <source>
        <dbReference type="Proteomes" id="UP001066276"/>
    </source>
</evidence>